<dbReference type="GO" id="GO:0016787">
    <property type="term" value="F:hydrolase activity"/>
    <property type="evidence" value="ECO:0007669"/>
    <property type="project" value="UniProtKB-KW"/>
</dbReference>
<dbReference type="PANTHER" id="PTHR12302:SF3">
    <property type="entry name" value="SERINE_THREONINE-PROTEIN KINASE 31"/>
    <property type="match status" value="1"/>
</dbReference>
<dbReference type="GO" id="GO:0003676">
    <property type="term" value="F:nucleic acid binding"/>
    <property type="evidence" value="ECO:0007669"/>
    <property type="project" value="InterPro"/>
</dbReference>
<evidence type="ECO:0000313" key="6">
    <source>
        <dbReference type="EMBL" id="ABL01335.1"/>
    </source>
</evidence>
<keyword evidence="1" id="KW-0540">Nuclease</keyword>
<dbReference type="Gene3D" id="2.40.50.90">
    <property type="match status" value="1"/>
</dbReference>
<dbReference type="HOGENOM" id="CLU_046484_7_0_7"/>
<dbReference type="Pfam" id="PF00565">
    <property type="entry name" value="SNase"/>
    <property type="match status" value="1"/>
</dbReference>
<dbReference type="PANTHER" id="PTHR12302">
    <property type="entry name" value="EBNA2 BINDING PROTEIN P100"/>
    <property type="match status" value="1"/>
</dbReference>
<dbReference type="CDD" id="cd00175">
    <property type="entry name" value="SNc"/>
    <property type="match status" value="1"/>
</dbReference>
<evidence type="ECO:0000256" key="4">
    <source>
        <dbReference type="SAM" id="SignalP"/>
    </source>
</evidence>
<dbReference type="SMART" id="SM00318">
    <property type="entry name" value="SNc"/>
    <property type="match status" value="1"/>
</dbReference>
<keyword evidence="2" id="KW-0255">Endonuclease</keyword>
<keyword evidence="3" id="KW-0378">Hydrolase</keyword>
<feature type="domain" description="TNase-like" evidence="5">
    <location>
        <begin position="25"/>
        <end position="162"/>
    </location>
</feature>
<organism evidence="6 7">
    <name type="scientific">Pelobacter propionicus (strain DSM 2379 / NBRC 103807 / OttBd1)</name>
    <dbReference type="NCBI Taxonomy" id="338966"/>
    <lineage>
        <taxon>Bacteria</taxon>
        <taxon>Pseudomonadati</taxon>
        <taxon>Thermodesulfobacteriota</taxon>
        <taxon>Desulfuromonadia</taxon>
        <taxon>Desulfuromonadales</taxon>
        <taxon>Desulfuromonadaceae</taxon>
        <taxon>Pelobacter</taxon>
    </lineage>
</organism>
<dbReference type="eggNOG" id="COG1525">
    <property type="taxonomic scope" value="Bacteria"/>
</dbReference>
<dbReference type="InterPro" id="IPR035437">
    <property type="entry name" value="SNase_OB-fold_sf"/>
</dbReference>
<dbReference type="SUPFAM" id="SSF50199">
    <property type="entry name" value="Staphylococcal nuclease"/>
    <property type="match status" value="1"/>
</dbReference>
<proteinExistence type="predicted"/>
<keyword evidence="4" id="KW-0732">Signal</keyword>
<evidence type="ECO:0000256" key="2">
    <source>
        <dbReference type="ARBA" id="ARBA00022759"/>
    </source>
</evidence>
<keyword evidence="7" id="KW-1185">Reference proteome</keyword>
<dbReference type="PROSITE" id="PS01123">
    <property type="entry name" value="TNASE_1"/>
    <property type="match status" value="1"/>
</dbReference>
<dbReference type="EMBL" id="CP000483">
    <property type="protein sequence ID" value="ABL01335.1"/>
    <property type="molecule type" value="Genomic_DNA"/>
</dbReference>
<dbReference type="InterPro" id="IPR002071">
    <property type="entry name" value="Thermonucl_AS"/>
</dbReference>
<dbReference type="AlphaFoldDB" id="A0R845"/>
<gene>
    <name evidence="6" type="ordered locus">Ppro_3744</name>
</gene>
<evidence type="ECO:0000313" key="7">
    <source>
        <dbReference type="Proteomes" id="UP000006732"/>
    </source>
</evidence>
<dbReference type="PROSITE" id="PS50830">
    <property type="entry name" value="TNASE_3"/>
    <property type="match status" value="1"/>
</dbReference>
<dbReference type="InterPro" id="IPR016071">
    <property type="entry name" value="Staphylococal_nuclease_OB-fold"/>
</dbReference>
<evidence type="ECO:0000256" key="1">
    <source>
        <dbReference type="ARBA" id="ARBA00022722"/>
    </source>
</evidence>
<sequence>MRFLGLLSMLFLAVSTSAWAGGPLRTVEGVVTKVSDGDTLQVADRMGTKIKVRMYGIDAPETQKGNKRTGTVSKPGQPYGEESFRALYSLVNGQHVRLDLMDVDQYGRTVSIVWLGRRNINREMVATGNAWAYRQYLDRPHASEFIDAEERARKARLGLWRQGKPQPPWEFRKSLKRPKNSWW</sequence>
<geneLocation type="plasmid" evidence="6 7">
    <name>pPRO1</name>
</geneLocation>
<dbReference type="GO" id="GO:0004519">
    <property type="term" value="F:endonuclease activity"/>
    <property type="evidence" value="ECO:0007669"/>
    <property type="project" value="UniProtKB-KW"/>
</dbReference>
<keyword evidence="6" id="KW-0614">Plasmid</keyword>
<dbReference type="Proteomes" id="UP000006732">
    <property type="component" value="Plasmid pPRO1"/>
</dbReference>
<dbReference type="RefSeq" id="WP_011733854.1">
    <property type="nucleotide sequence ID" value="NC_008607.1"/>
</dbReference>
<evidence type="ECO:0000259" key="5">
    <source>
        <dbReference type="PROSITE" id="PS50830"/>
    </source>
</evidence>
<dbReference type="OrthoDB" id="4376109at2"/>
<protein>
    <submittedName>
        <fullName evidence="6">Nuclease (SNase domain protein)</fullName>
    </submittedName>
</protein>
<dbReference type="KEGG" id="ppd:Ppro_3744"/>
<reference evidence="6 7" key="1">
    <citation type="submission" date="2006-10" db="EMBL/GenBank/DDBJ databases">
        <title>Complete sequence of plasmid pPRO1 of Pelobacter propionicus DSM 2379.</title>
        <authorList>
            <consortium name="US DOE Joint Genome Institute"/>
            <person name="Copeland A."/>
            <person name="Lucas S."/>
            <person name="Lapidus A."/>
            <person name="Barry K."/>
            <person name="Detter J.C."/>
            <person name="Glavina del Rio T."/>
            <person name="Hammon N."/>
            <person name="Israni S."/>
            <person name="Dalin E."/>
            <person name="Tice H."/>
            <person name="Pitluck S."/>
            <person name="Saunders E."/>
            <person name="Brettin T."/>
            <person name="Bruce D."/>
            <person name="Han C."/>
            <person name="Tapia R."/>
            <person name="Schmutz J."/>
            <person name="Larimer F."/>
            <person name="Land M."/>
            <person name="Hauser L."/>
            <person name="Kyrpides N."/>
            <person name="Kim E."/>
            <person name="Lovley D."/>
            <person name="Richardson P."/>
        </authorList>
    </citation>
    <scope>NUCLEOTIDE SEQUENCE [LARGE SCALE GENOMIC DNA]</scope>
    <source>
        <strain evidence="7">DSM 2379 / NBRC 103807 / OttBd1</strain>
        <plasmid evidence="7">Plasmid pPRO1</plasmid>
    </source>
</reference>
<name>A0R845_PELPD</name>
<feature type="signal peptide" evidence="4">
    <location>
        <begin position="1"/>
        <end position="20"/>
    </location>
</feature>
<evidence type="ECO:0000256" key="3">
    <source>
        <dbReference type="ARBA" id="ARBA00022801"/>
    </source>
</evidence>
<feature type="chain" id="PRO_5002630000" evidence="4">
    <location>
        <begin position="21"/>
        <end position="183"/>
    </location>
</feature>
<accession>A0R845</accession>